<protein>
    <submittedName>
        <fullName evidence="5">Hemolysin-type calcium-binding repeat-containing protein</fullName>
    </submittedName>
</protein>
<dbReference type="PROSITE" id="PS00330">
    <property type="entry name" value="HEMOLYSIN_CALCIUM"/>
    <property type="match status" value="2"/>
</dbReference>
<evidence type="ECO:0000256" key="4">
    <source>
        <dbReference type="SAM" id="SignalP"/>
    </source>
</evidence>
<comment type="subcellular location">
    <subcellularLocation>
        <location evidence="1">Secreted</location>
    </subcellularLocation>
</comment>
<dbReference type="InterPro" id="IPR050557">
    <property type="entry name" value="RTX_toxin/Mannuronan_C5-epim"/>
</dbReference>
<feature type="region of interest" description="Disordered" evidence="3">
    <location>
        <begin position="32"/>
        <end position="66"/>
    </location>
</feature>
<accession>A0A1I7ABA8</accession>
<dbReference type="PRINTS" id="PR00313">
    <property type="entry name" value="CABNDNGRPT"/>
</dbReference>
<evidence type="ECO:0000313" key="5">
    <source>
        <dbReference type="EMBL" id="SFT72211.1"/>
    </source>
</evidence>
<dbReference type="PANTHER" id="PTHR38340">
    <property type="entry name" value="S-LAYER PROTEIN"/>
    <property type="match status" value="1"/>
</dbReference>
<evidence type="ECO:0000256" key="2">
    <source>
        <dbReference type="ARBA" id="ARBA00022525"/>
    </source>
</evidence>
<reference evidence="6" key="1">
    <citation type="submission" date="2016-10" db="EMBL/GenBank/DDBJ databases">
        <authorList>
            <person name="Varghese N."/>
            <person name="Submissions S."/>
        </authorList>
    </citation>
    <scope>NUCLEOTIDE SEQUENCE [LARGE SCALE GENOMIC DNA]</scope>
    <source>
        <strain evidence="6">DSM 45501</strain>
    </source>
</reference>
<dbReference type="GO" id="GO:0005509">
    <property type="term" value="F:calcium ion binding"/>
    <property type="evidence" value="ECO:0007669"/>
    <property type="project" value="InterPro"/>
</dbReference>
<dbReference type="STRING" id="995060.SAMN04487904_106225"/>
<dbReference type="AlphaFoldDB" id="A0A1I7ABA8"/>
<dbReference type="RefSeq" id="WP_175530090.1">
    <property type="nucleotide sequence ID" value="NZ_FPAT01000006.1"/>
</dbReference>
<dbReference type="Proteomes" id="UP000199165">
    <property type="component" value="Unassembled WGS sequence"/>
</dbReference>
<proteinExistence type="predicted"/>
<dbReference type="Gene3D" id="2.150.10.10">
    <property type="entry name" value="Serralysin-like metalloprotease, C-terminal"/>
    <property type="match status" value="1"/>
</dbReference>
<evidence type="ECO:0000256" key="1">
    <source>
        <dbReference type="ARBA" id="ARBA00004613"/>
    </source>
</evidence>
<organism evidence="5 6">
    <name type="scientific">Actinopolyspora righensis</name>
    <dbReference type="NCBI Taxonomy" id="995060"/>
    <lineage>
        <taxon>Bacteria</taxon>
        <taxon>Bacillati</taxon>
        <taxon>Actinomycetota</taxon>
        <taxon>Actinomycetes</taxon>
        <taxon>Actinopolysporales</taxon>
        <taxon>Actinopolysporaceae</taxon>
        <taxon>Actinopolyspora</taxon>
        <taxon>Actinopolyspora alba group</taxon>
    </lineage>
</organism>
<gene>
    <name evidence="5" type="ORF">SAMN04487904_106225</name>
</gene>
<evidence type="ECO:0000313" key="6">
    <source>
        <dbReference type="Proteomes" id="UP000199165"/>
    </source>
</evidence>
<evidence type="ECO:0000256" key="3">
    <source>
        <dbReference type="SAM" id="MobiDB-lite"/>
    </source>
</evidence>
<feature type="signal peptide" evidence="4">
    <location>
        <begin position="1"/>
        <end position="21"/>
    </location>
</feature>
<feature type="chain" id="PRO_5038719072" evidence="4">
    <location>
        <begin position="22"/>
        <end position="165"/>
    </location>
</feature>
<dbReference type="Pfam" id="PF00353">
    <property type="entry name" value="HemolysinCabind"/>
    <property type="match status" value="1"/>
</dbReference>
<dbReference type="SUPFAM" id="SSF51120">
    <property type="entry name" value="beta-Roll"/>
    <property type="match status" value="1"/>
</dbReference>
<dbReference type="PANTHER" id="PTHR38340:SF1">
    <property type="entry name" value="S-LAYER PROTEIN"/>
    <property type="match status" value="1"/>
</dbReference>
<keyword evidence="2" id="KW-0964">Secreted</keyword>
<dbReference type="InterPro" id="IPR001343">
    <property type="entry name" value="Hemolysn_Ca-bd"/>
</dbReference>
<keyword evidence="6" id="KW-1185">Reference proteome</keyword>
<dbReference type="InterPro" id="IPR018511">
    <property type="entry name" value="Hemolysin-typ_Ca-bd_CS"/>
</dbReference>
<sequence>MRTTRTRTGLTGLVGTGIAAAALVVGAPLAAATPSQTQPTLTAAADEENRQEGTEGPDGLHGTPGQDVIKVRGGFDVIFGEADDDSLFGNSGNDVIRGGNGDDFLHGGQGGDYLYAGPGDDTVMSDELGSDDEADVVDCGPGTDRYNADLDDKVVNCEILYYGRG</sequence>
<keyword evidence="4" id="KW-0732">Signal</keyword>
<dbReference type="InterPro" id="IPR011049">
    <property type="entry name" value="Serralysin-like_metalloprot_C"/>
</dbReference>
<dbReference type="GO" id="GO:0005576">
    <property type="term" value="C:extracellular region"/>
    <property type="evidence" value="ECO:0007669"/>
    <property type="project" value="UniProtKB-SubCell"/>
</dbReference>
<dbReference type="EMBL" id="FPAT01000006">
    <property type="protein sequence ID" value="SFT72211.1"/>
    <property type="molecule type" value="Genomic_DNA"/>
</dbReference>
<name>A0A1I7ABA8_9ACTN</name>